<gene>
    <name evidence="11" type="ORF">BaRGS_00013268</name>
</gene>
<dbReference type="PANTHER" id="PTHR46473:SF10">
    <property type="entry name" value="LD45603P-RELATED"/>
    <property type="match status" value="1"/>
</dbReference>
<keyword evidence="8" id="KW-0472">Membrane</keyword>
<dbReference type="InterPro" id="IPR001611">
    <property type="entry name" value="Leu-rich_rpt"/>
</dbReference>
<evidence type="ECO:0000256" key="7">
    <source>
        <dbReference type="ARBA" id="ARBA00023065"/>
    </source>
</evidence>
<keyword evidence="10" id="KW-0407">Ion channel</keyword>
<dbReference type="GO" id="GO:0034220">
    <property type="term" value="P:monoatomic ion transmembrane transport"/>
    <property type="evidence" value="ECO:0007669"/>
    <property type="project" value="UniProtKB-KW"/>
</dbReference>
<dbReference type="Proteomes" id="UP001519460">
    <property type="component" value="Unassembled WGS sequence"/>
</dbReference>
<sequence>VLDLSFNNIMSLRRLRRAGWLTHLNLSHNPSLMVQGKDTEGFADLSQILESLSLRKTGLVHIDENTFRNMQKLRHLDIRDNELKIVDRNMFLGLNNLQVLEADDS</sequence>
<reference evidence="11 12" key="1">
    <citation type="journal article" date="2023" name="Sci. Data">
        <title>Genome assembly of the Korean intertidal mud-creeper Batillaria attramentaria.</title>
        <authorList>
            <person name="Patra A.K."/>
            <person name="Ho P.T."/>
            <person name="Jun S."/>
            <person name="Lee S.J."/>
            <person name="Kim Y."/>
            <person name="Won Y.J."/>
        </authorList>
    </citation>
    <scope>NUCLEOTIDE SEQUENCE [LARGE SCALE GENOMIC DNA]</scope>
    <source>
        <strain evidence="11">Wonlab-2016</strain>
    </source>
</reference>
<feature type="non-terminal residue" evidence="11">
    <location>
        <position position="105"/>
    </location>
</feature>
<evidence type="ECO:0000256" key="8">
    <source>
        <dbReference type="ARBA" id="ARBA00023136"/>
    </source>
</evidence>
<dbReference type="Gene3D" id="3.80.10.10">
    <property type="entry name" value="Ribonuclease Inhibitor"/>
    <property type="match status" value="1"/>
</dbReference>
<feature type="non-terminal residue" evidence="11">
    <location>
        <position position="1"/>
    </location>
</feature>
<protein>
    <submittedName>
        <fullName evidence="11">Uncharacterized protein</fullName>
    </submittedName>
</protein>
<evidence type="ECO:0000256" key="4">
    <source>
        <dbReference type="ARBA" id="ARBA00022692"/>
    </source>
</evidence>
<keyword evidence="9" id="KW-1015">Disulfide bond</keyword>
<evidence type="ECO:0000256" key="3">
    <source>
        <dbReference type="ARBA" id="ARBA00022475"/>
    </source>
</evidence>
<dbReference type="InterPro" id="IPR051432">
    <property type="entry name" value="KCNMA1_auxiliary"/>
</dbReference>
<keyword evidence="6" id="KW-1133">Transmembrane helix</keyword>
<accession>A0ABD0L8F8</accession>
<comment type="caution">
    <text evidence="11">The sequence shown here is derived from an EMBL/GenBank/DDBJ whole genome shotgun (WGS) entry which is preliminary data.</text>
</comment>
<comment type="subcellular location">
    <subcellularLocation>
        <location evidence="1">Cell membrane</location>
        <topology evidence="1">Single-pass membrane protein</topology>
    </subcellularLocation>
</comment>
<evidence type="ECO:0000313" key="12">
    <source>
        <dbReference type="Proteomes" id="UP001519460"/>
    </source>
</evidence>
<keyword evidence="7" id="KW-0406">Ion transport</keyword>
<keyword evidence="5" id="KW-0732">Signal</keyword>
<dbReference type="PANTHER" id="PTHR46473">
    <property type="entry name" value="GH08155P"/>
    <property type="match status" value="1"/>
</dbReference>
<evidence type="ECO:0000256" key="5">
    <source>
        <dbReference type="ARBA" id="ARBA00022729"/>
    </source>
</evidence>
<proteinExistence type="predicted"/>
<evidence type="ECO:0000256" key="1">
    <source>
        <dbReference type="ARBA" id="ARBA00004162"/>
    </source>
</evidence>
<keyword evidence="12" id="KW-1185">Reference proteome</keyword>
<name>A0ABD0L8F8_9CAEN</name>
<evidence type="ECO:0000313" key="11">
    <source>
        <dbReference type="EMBL" id="KAK7495570.1"/>
    </source>
</evidence>
<dbReference type="Pfam" id="PF13855">
    <property type="entry name" value="LRR_8"/>
    <property type="match status" value="1"/>
</dbReference>
<evidence type="ECO:0000256" key="2">
    <source>
        <dbReference type="ARBA" id="ARBA00022448"/>
    </source>
</evidence>
<evidence type="ECO:0000256" key="6">
    <source>
        <dbReference type="ARBA" id="ARBA00022989"/>
    </source>
</evidence>
<evidence type="ECO:0000256" key="10">
    <source>
        <dbReference type="ARBA" id="ARBA00023303"/>
    </source>
</evidence>
<organism evidence="11 12">
    <name type="scientific">Batillaria attramentaria</name>
    <dbReference type="NCBI Taxonomy" id="370345"/>
    <lineage>
        <taxon>Eukaryota</taxon>
        <taxon>Metazoa</taxon>
        <taxon>Spiralia</taxon>
        <taxon>Lophotrochozoa</taxon>
        <taxon>Mollusca</taxon>
        <taxon>Gastropoda</taxon>
        <taxon>Caenogastropoda</taxon>
        <taxon>Sorbeoconcha</taxon>
        <taxon>Cerithioidea</taxon>
        <taxon>Batillariidae</taxon>
        <taxon>Batillaria</taxon>
    </lineage>
</organism>
<keyword evidence="3" id="KW-1003">Cell membrane</keyword>
<dbReference type="GO" id="GO:0005886">
    <property type="term" value="C:plasma membrane"/>
    <property type="evidence" value="ECO:0007669"/>
    <property type="project" value="UniProtKB-SubCell"/>
</dbReference>
<keyword evidence="2" id="KW-0813">Transport</keyword>
<dbReference type="AlphaFoldDB" id="A0ABD0L8F8"/>
<dbReference type="InterPro" id="IPR032675">
    <property type="entry name" value="LRR_dom_sf"/>
</dbReference>
<evidence type="ECO:0000256" key="9">
    <source>
        <dbReference type="ARBA" id="ARBA00023157"/>
    </source>
</evidence>
<dbReference type="EMBL" id="JACVVK020000074">
    <property type="protein sequence ID" value="KAK7495570.1"/>
    <property type="molecule type" value="Genomic_DNA"/>
</dbReference>
<keyword evidence="4" id="KW-0812">Transmembrane</keyword>
<dbReference type="SUPFAM" id="SSF52058">
    <property type="entry name" value="L domain-like"/>
    <property type="match status" value="1"/>
</dbReference>